<sequence length="468" mass="55507">MADDLDNSFQERRNQHKKVLRKIKYHQNAKSLTNMPQIPFQQLEEKSLQLFYPQKQQNFMQIQENQEHQNYNEKNNKEHNKLKEVQNQYYSLYQLNNTNILQNMENQKNDDDINKCIDIKQIQSQNEHLIEQFSTIKRFNSVDINQNKNQPNLNQNMNKNISNLNNNDNNLNINSNQSIGQSSLNSIDISKISGTLRNQSNSSKNSNISQNPVCSQQENQEKQLNQKYHQNQLNQCQFETRNKILVQQQITLKQTNYQNLRDYLKITNNNDCDLIISPQFVSKTNKEQNNRNSLEIINNTYKQNQSNDCLQTDQQRSENLIINQFTNKNNNVDQNYAENNQQFSKMNNSDNCNSNKNNKNGVILQDQEEIQYLITRKSHKSQSPYQNNHSNKNQLNNTNNNIIKNQMRNYSQQYSQQKSKDFLSFKQFKNALKNDKKIINQVESNRFKQPKNKIEKQMHSLVQDLIRN</sequence>
<evidence type="ECO:0000313" key="3">
    <source>
        <dbReference type="Proteomes" id="UP000054937"/>
    </source>
</evidence>
<evidence type="ECO:0000256" key="1">
    <source>
        <dbReference type="SAM" id="MobiDB-lite"/>
    </source>
</evidence>
<protein>
    <submittedName>
        <fullName evidence="2">Uncharacterized protein</fullName>
    </submittedName>
</protein>
<reference evidence="2 3" key="1">
    <citation type="journal article" date="2015" name="Sci. Rep.">
        <title>Genome of the facultative scuticociliatosis pathogen Pseudocohnilembus persalinus provides insight into its virulence through horizontal gene transfer.</title>
        <authorList>
            <person name="Xiong J."/>
            <person name="Wang G."/>
            <person name="Cheng J."/>
            <person name="Tian M."/>
            <person name="Pan X."/>
            <person name="Warren A."/>
            <person name="Jiang C."/>
            <person name="Yuan D."/>
            <person name="Miao W."/>
        </authorList>
    </citation>
    <scope>NUCLEOTIDE SEQUENCE [LARGE SCALE GENOMIC DNA]</scope>
    <source>
        <strain evidence="2">36N120E</strain>
    </source>
</reference>
<feature type="region of interest" description="Disordered" evidence="1">
    <location>
        <begin position="196"/>
        <end position="219"/>
    </location>
</feature>
<feature type="region of interest" description="Disordered" evidence="1">
    <location>
        <begin position="378"/>
        <end position="398"/>
    </location>
</feature>
<feature type="compositionally biased region" description="Low complexity" evidence="1">
    <location>
        <begin position="387"/>
        <end position="398"/>
    </location>
</feature>
<feature type="region of interest" description="Disordered" evidence="1">
    <location>
        <begin position="145"/>
        <end position="177"/>
    </location>
</feature>
<accession>A0A0V0R5C5</accession>
<name>A0A0V0R5C5_PSEPJ</name>
<dbReference type="InParanoid" id="A0A0V0R5C5"/>
<organism evidence="2 3">
    <name type="scientific">Pseudocohnilembus persalinus</name>
    <name type="common">Ciliate</name>
    <dbReference type="NCBI Taxonomy" id="266149"/>
    <lineage>
        <taxon>Eukaryota</taxon>
        <taxon>Sar</taxon>
        <taxon>Alveolata</taxon>
        <taxon>Ciliophora</taxon>
        <taxon>Intramacronucleata</taxon>
        <taxon>Oligohymenophorea</taxon>
        <taxon>Scuticociliatia</taxon>
        <taxon>Philasterida</taxon>
        <taxon>Pseudocohnilembidae</taxon>
        <taxon>Pseudocohnilembus</taxon>
    </lineage>
</organism>
<evidence type="ECO:0000313" key="2">
    <source>
        <dbReference type="EMBL" id="KRX09683.1"/>
    </source>
</evidence>
<gene>
    <name evidence="2" type="ORF">PPERSA_02555</name>
</gene>
<dbReference type="AlphaFoldDB" id="A0A0V0R5C5"/>
<proteinExistence type="predicted"/>
<keyword evidence="3" id="KW-1185">Reference proteome</keyword>
<feature type="compositionally biased region" description="Low complexity" evidence="1">
    <location>
        <begin position="198"/>
        <end position="219"/>
    </location>
</feature>
<comment type="caution">
    <text evidence="2">The sequence shown here is derived from an EMBL/GenBank/DDBJ whole genome shotgun (WGS) entry which is preliminary data.</text>
</comment>
<dbReference type="EMBL" id="LDAU01000044">
    <property type="protein sequence ID" value="KRX09683.1"/>
    <property type="molecule type" value="Genomic_DNA"/>
</dbReference>
<dbReference type="Proteomes" id="UP000054937">
    <property type="component" value="Unassembled WGS sequence"/>
</dbReference>